<dbReference type="Gene3D" id="2.10.25.10">
    <property type="entry name" value="Laminin"/>
    <property type="match status" value="2"/>
</dbReference>
<dbReference type="InterPro" id="IPR000742">
    <property type="entry name" value="EGF"/>
</dbReference>
<keyword evidence="5" id="KW-1133">Transmembrane helix</keyword>
<keyword evidence="1 4" id="KW-0245">EGF-like domain</keyword>
<evidence type="ECO:0000256" key="4">
    <source>
        <dbReference type="PROSITE-ProRule" id="PRU00076"/>
    </source>
</evidence>
<name>A0A1Z5JGM5_FISSO</name>
<comment type="caution">
    <text evidence="4">Lacks conserved residue(s) required for the propagation of feature annotation.</text>
</comment>
<gene>
    <name evidence="8" type="ORF">FisN_17Hh073</name>
</gene>
<keyword evidence="2" id="KW-0677">Repeat</keyword>
<comment type="caution">
    <text evidence="8">The sequence shown here is derived from an EMBL/GenBank/DDBJ whole genome shotgun (WGS) entry which is preliminary data.</text>
</comment>
<accession>A0A1Z5JGM5</accession>
<keyword evidence="9" id="KW-1185">Reference proteome</keyword>
<keyword evidence="5" id="KW-0472">Membrane</keyword>
<evidence type="ECO:0000256" key="3">
    <source>
        <dbReference type="ARBA" id="ARBA00023157"/>
    </source>
</evidence>
<dbReference type="PROSITE" id="PS00022">
    <property type="entry name" value="EGF_1"/>
    <property type="match status" value="1"/>
</dbReference>
<reference evidence="8 9" key="1">
    <citation type="journal article" date="2015" name="Plant Cell">
        <title>Oil accumulation by the oleaginous diatom Fistulifera solaris as revealed by the genome and transcriptome.</title>
        <authorList>
            <person name="Tanaka T."/>
            <person name="Maeda Y."/>
            <person name="Veluchamy A."/>
            <person name="Tanaka M."/>
            <person name="Abida H."/>
            <person name="Marechal E."/>
            <person name="Bowler C."/>
            <person name="Muto M."/>
            <person name="Sunaga Y."/>
            <person name="Tanaka M."/>
            <person name="Yoshino T."/>
            <person name="Taniguchi T."/>
            <person name="Fukuda Y."/>
            <person name="Nemoto M."/>
            <person name="Matsumoto M."/>
            <person name="Wong P.S."/>
            <person name="Aburatani S."/>
            <person name="Fujibuchi W."/>
        </authorList>
    </citation>
    <scope>NUCLEOTIDE SEQUENCE [LARGE SCALE GENOMIC DNA]</scope>
    <source>
        <strain evidence="8 9">JPCC DA0580</strain>
    </source>
</reference>
<feature type="domain" description="EGF-like" evidence="7">
    <location>
        <begin position="131"/>
        <end position="170"/>
    </location>
</feature>
<keyword evidence="5" id="KW-0812">Transmembrane</keyword>
<feature type="transmembrane region" description="Helical" evidence="5">
    <location>
        <begin position="198"/>
        <end position="218"/>
    </location>
</feature>
<evidence type="ECO:0000313" key="9">
    <source>
        <dbReference type="Proteomes" id="UP000198406"/>
    </source>
</evidence>
<feature type="disulfide bond" evidence="4">
    <location>
        <begin position="160"/>
        <end position="169"/>
    </location>
</feature>
<dbReference type="Proteomes" id="UP000198406">
    <property type="component" value="Unassembled WGS sequence"/>
</dbReference>
<feature type="chain" id="PRO_5012034896" description="EGF-like domain-containing protein" evidence="6">
    <location>
        <begin position="24"/>
        <end position="254"/>
    </location>
</feature>
<evidence type="ECO:0000256" key="2">
    <source>
        <dbReference type="ARBA" id="ARBA00022737"/>
    </source>
</evidence>
<dbReference type="SUPFAM" id="SSF57196">
    <property type="entry name" value="EGF/Laminin"/>
    <property type="match status" value="1"/>
</dbReference>
<dbReference type="SMART" id="SM00181">
    <property type="entry name" value="EGF"/>
    <property type="match status" value="3"/>
</dbReference>
<dbReference type="AlphaFoldDB" id="A0A1Z5JGM5"/>
<evidence type="ECO:0000259" key="7">
    <source>
        <dbReference type="PROSITE" id="PS50026"/>
    </source>
</evidence>
<evidence type="ECO:0000256" key="5">
    <source>
        <dbReference type="SAM" id="Phobius"/>
    </source>
</evidence>
<dbReference type="OrthoDB" id="430340at2759"/>
<dbReference type="PROSITE" id="PS50026">
    <property type="entry name" value="EGF_3"/>
    <property type="match status" value="1"/>
</dbReference>
<evidence type="ECO:0000313" key="8">
    <source>
        <dbReference type="EMBL" id="GAX13144.1"/>
    </source>
</evidence>
<evidence type="ECO:0000256" key="1">
    <source>
        <dbReference type="ARBA" id="ARBA00022536"/>
    </source>
</evidence>
<dbReference type="EMBL" id="BDSP01000061">
    <property type="protein sequence ID" value="GAX13144.1"/>
    <property type="molecule type" value="Genomic_DNA"/>
</dbReference>
<keyword evidence="6" id="KW-0732">Signal</keyword>
<dbReference type="InParanoid" id="A0A1Z5JGM5"/>
<dbReference type="InterPro" id="IPR051022">
    <property type="entry name" value="Notch_Cell-Fate_Det"/>
</dbReference>
<feature type="signal peptide" evidence="6">
    <location>
        <begin position="1"/>
        <end position="23"/>
    </location>
</feature>
<proteinExistence type="predicted"/>
<keyword evidence="3 4" id="KW-1015">Disulfide bond</keyword>
<organism evidence="8 9">
    <name type="scientific">Fistulifera solaris</name>
    <name type="common">Oleaginous diatom</name>
    <dbReference type="NCBI Taxonomy" id="1519565"/>
    <lineage>
        <taxon>Eukaryota</taxon>
        <taxon>Sar</taxon>
        <taxon>Stramenopiles</taxon>
        <taxon>Ochrophyta</taxon>
        <taxon>Bacillariophyta</taxon>
        <taxon>Bacillariophyceae</taxon>
        <taxon>Bacillariophycidae</taxon>
        <taxon>Naviculales</taxon>
        <taxon>Naviculaceae</taxon>
        <taxon>Fistulifera</taxon>
    </lineage>
</organism>
<sequence>MHSTCSFLFLIVSTTLLFVTASGQDEACGAIAYGCGAHGRCRLDTQSCGSNCTERCICSDGFDGDDCSIRLDICPDTVSPDGARSCLHGGKCQQKDGGEWTCDCSSAKKGGKMYAGHQCEFAAQVSCEIGKVDSVHAFCTNGGTCNRMVESGEHHPLCDCDANWEGRHCQYAKGSRPVEEPVYAIPGPPAKEGISGGAIFGIVVVCLIVSVTGALYWMRSKGSFKSNIKMPSDYDAKPEPNIKEEVVEASSEFI</sequence>
<evidence type="ECO:0000256" key="6">
    <source>
        <dbReference type="SAM" id="SignalP"/>
    </source>
</evidence>
<dbReference type="PANTHER" id="PTHR24049">
    <property type="entry name" value="CRUMBS FAMILY MEMBER"/>
    <property type="match status" value="1"/>
</dbReference>
<protein>
    <recommendedName>
        <fullName evidence="7">EGF-like domain-containing protein</fullName>
    </recommendedName>
</protein>